<comment type="caution">
    <text evidence="1">The sequence shown here is derived from an EMBL/GenBank/DDBJ whole genome shotgun (WGS) entry which is preliminary data.</text>
</comment>
<name>A0A1F6WPX5_9BACT</name>
<dbReference type="STRING" id="1801766.A2997_00060"/>
<dbReference type="AlphaFoldDB" id="A0A1F6WPX5"/>
<gene>
    <name evidence="1" type="ORF">A2997_00060</name>
</gene>
<sequence>MVSSYLKLFLILTLVFITSVIVSQRPIYAQQIIGPNDVSLILSPELPGSYQIVTANLESYVINLDSSDITWFINDVEKLKGIGKKSFQFETEGSNSPLDIQIKIAWTDSDYITKKIRIQPANLDILWQAVDSYTPPFYKGKALPSSESVVLFVAVPQRQSGNSEYVYTWRRNGDVVQEASGYNKNSFLLENSYFRDIFDAGVDVSSRDGTYNAEQRITIPRFDTVIRFALEEVGSLFIYPDSSPAIKTHQSSSLLHVYPYFFSSSDGVSDLIYNWTIDSEPYEPGKANELPIITPTGETGSSIIDVTVRHMNNILQDNNAYIRIDF</sequence>
<evidence type="ECO:0000313" key="2">
    <source>
        <dbReference type="Proteomes" id="UP000179448"/>
    </source>
</evidence>
<dbReference type="Proteomes" id="UP000179448">
    <property type="component" value="Unassembled WGS sequence"/>
</dbReference>
<dbReference type="EMBL" id="MFUQ01000006">
    <property type="protein sequence ID" value="OGI83962.1"/>
    <property type="molecule type" value="Genomic_DNA"/>
</dbReference>
<proteinExistence type="predicted"/>
<accession>A0A1F6WPX5</accession>
<protein>
    <submittedName>
        <fullName evidence="1">Uncharacterized protein</fullName>
    </submittedName>
</protein>
<reference evidence="1 2" key="1">
    <citation type="journal article" date="2016" name="Nat. Commun.">
        <title>Thousands of microbial genomes shed light on interconnected biogeochemical processes in an aquifer system.</title>
        <authorList>
            <person name="Anantharaman K."/>
            <person name="Brown C.T."/>
            <person name="Hug L.A."/>
            <person name="Sharon I."/>
            <person name="Castelle C.J."/>
            <person name="Probst A.J."/>
            <person name="Thomas B.C."/>
            <person name="Singh A."/>
            <person name="Wilkins M.J."/>
            <person name="Karaoz U."/>
            <person name="Brodie E.L."/>
            <person name="Williams K.H."/>
            <person name="Hubbard S.S."/>
            <person name="Banfield J.F."/>
        </authorList>
    </citation>
    <scope>NUCLEOTIDE SEQUENCE [LARGE SCALE GENOMIC DNA]</scope>
</reference>
<evidence type="ECO:0000313" key="1">
    <source>
        <dbReference type="EMBL" id="OGI83962.1"/>
    </source>
</evidence>
<organism evidence="1 2">
    <name type="scientific">Candidatus Nomurabacteria bacterium RIFCSPLOWO2_01_FULL_36_10b</name>
    <dbReference type="NCBI Taxonomy" id="1801766"/>
    <lineage>
        <taxon>Bacteria</taxon>
        <taxon>Candidatus Nomuraibacteriota</taxon>
    </lineage>
</organism>